<sequence length="77" mass="8461">MSSTSPITRIKEPDFTPTPRDVGAMAEVLEGRHGAFAAAIAEFFAIYHGEKGDAGRAWAWSGVAELVRQRERTRLES</sequence>
<dbReference type="STRING" id="582899.Hden_0052"/>
<proteinExistence type="predicted"/>
<accession>D8JPI8</accession>
<dbReference type="OrthoDB" id="7933695at2"/>
<protein>
    <submittedName>
        <fullName evidence="2">Uncharacterized protein</fullName>
    </submittedName>
</protein>
<evidence type="ECO:0000313" key="2">
    <source>
        <dbReference type="EMBL" id="ADJ21879.1"/>
    </source>
</evidence>
<feature type="region of interest" description="Disordered" evidence="1">
    <location>
        <begin position="1"/>
        <end position="20"/>
    </location>
</feature>
<keyword evidence="3" id="KW-1185">Reference proteome</keyword>
<dbReference type="RefSeq" id="WP_013214098.1">
    <property type="nucleotide sequence ID" value="NC_014313.1"/>
</dbReference>
<dbReference type="EMBL" id="CP002083">
    <property type="protein sequence ID" value="ADJ21879.1"/>
    <property type="molecule type" value="Genomic_DNA"/>
</dbReference>
<dbReference type="HOGENOM" id="CLU_2633293_0_0_5"/>
<reference evidence="3" key="1">
    <citation type="journal article" date="2011" name="J. Bacteriol.">
        <title>Genome sequences of eight morphologically diverse alphaproteobacteria.</title>
        <authorList>
            <consortium name="US DOE Joint Genome Institute"/>
            <person name="Brown P.J."/>
            <person name="Kysela D.T."/>
            <person name="Buechlein A."/>
            <person name="Hemmerich C."/>
            <person name="Brun Y.V."/>
        </authorList>
    </citation>
    <scope>NUCLEOTIDE SEQUENCE [LARGE SCALE GENOMIC DNA]</scope>
    <source>
        <strain evidence="3">ATCC 51888 / DSM 1869 / NCIB 11706 / TK 0415</strain>
    </source>
</reference>
<dbReference type="Proteomes" id="UP000002033">
    <property type="component" value="Chromosome"/>
</dbReference>
<dbReference type="KEGG" id="hdn:Hden_0052"/>
<evidence type="ECO:0000313" key="3">
    <source>
        <dbReference type="Proteomes" id="UP000002033"/>
    </source>
</evidence>
<evidence type="ECO:0000256" key="1">
    <source>
        <dbReference type="SAM" id="MobiDB-lite"/>
    </source>
</evidence>
<dbReference type="AlphaFoldDB" id="D8JPI8"/>
<gene>
    <name evidence="2" type="ordered locus">Hden_0052</name>
</gene>
<organism evidence="2 3">
    <name type="scientific">Hyphomicrobium denitrificans (strain ATCC 51888 / DSM 1869 / NCIMB 11706 / TK 0415)</name>
    <dbReference type="NCBI Taxonomy" id="582899"/>
    <lineage>
        <taxon>Bacteria</taxon>
        <taxon>Pseudomonadati</taxon>
        <taxon>Pseudomonadota</taxon>
        <taxon>Alphaproteobacteria</taxon>
        <taxon>Hyphomicrobiales</taxon>
        <taxon>Hyphomicrobiaceae</taxon>
        <taxon>Hyphomicrobium</taxon>
    </lineage>
</organism>
<name>D8JPI8_HYPDA</name>